<sequence>MKWPSSCFLFSANRFTTLLGQAGLVAMIAGCSSTGGQQNQQAAEYCLSAGKQQTFDCNNQDGSLYSGPLRIRDLPIDDETLYARLEETKRWLATRKAELTGEATPVAENTEELIPAAPQAQAPISTPEEALAAALALAQRGEFDTAMTLAHEYRELTLDDLSATLVESRILFIKADYVRARQLLEESIQRYPQVPELYNNLAAIQAAQGETGAAINTLQAAFATDPSFARIQANLKNLYSASARHAMQPDLPAPRPTLDMIEQIP</sequence>
<reference evidence="1 2" key="1">
    <citation type="submission" date="2016-10" db="EMBL/GenBank/DDBJ databases">
        <authorList>
            <person name="de Groot N.N."/>
        </authorList>
    </citation>
    <scope>NUCLEOTIDE SEQUENCE [LARGE SCALE GENOMIC DNA]</scope>
    <source>
        <strain evidence="1 2">DSM 22012</strain>
    </source>
</reference>
<keyword evidence="2" id="KW-1185">Reference proteome</keyword>
<dbReference type="RefSeq" id="WP_104004342.1">
    <property type="nucleotide sequence ID" value="NZ_FNVQ01000003.1"/>
</dbReference>
<evidence type="ECO:0000313" key="1">
    <source>
        <dbReference type="EMBL" id="SEG72421.1"/>
    </source>
</evidence>
<dbReference type="SUPFAM" id="SSF48452">
    <property type="entry name" value="TPR-like"/>
    <property type="match status" value="1"/>
</dbReference>
<dbReference type="OrthoDB" id="7058953at2"/>
<dbReference type="Gene3D" id="1.25.40.10">
    <property type="entry name" value="Tetratricopeptide repeat domain"/>
    <property type="match status" value="1"/>
</dbReference>
<name>A0A1H6CHG5_9GAMM</name>
<gene>
    <name evidence="1" type="ORF">SAMN05444390_103515</name>
</gene>
<proteinExistence type="predicted"/>
<organism evidence="1 2">
    <name type="scientific">Marinobacterium lutimaris</name>
    <dbReference type="NCBI Taxonomy" id="568106"/>
    <lineage>
        <taxon>Bacteria</taxon>
        <taxon>Pseudomonadati</taxon>
        <taxon>Pseudomonadota</taxon>
        <taxon>Gammaproteobacteria</taxon>
        <taxon>Oceanospirillales</taxon>
        <taxon>Oceanospirillaceae</taxon>
        <taxon>Marinobacterium</taxon>
    </lineage>
</organism>
<dbReference type="EMBL" id="FNVQ01000003">
    <property type="protein sequence ID" value="SEG72421.1"/>
    <property type="molecule type" value="Genomic_DNA"/>
</dbReference>
<dbReference type="PROSITE" id="PS51257">
    <property type="entry name" value="PROKAR_LIPOPROTEIN"/>
    <property type="match status" value="1"/>
</dbReference>
<protein>
    <submittedName>
        <fullName evidence="1">Tetratricopeptide repeat-containing protein</fullName>
    </submittedName>
</protein>
<dbReference type="InterPro" id="IPR011990">
    <property type="entry name" value="TPR-like_helical_dom_sf"/>
</dbReference>
<dbReference type="Proteomes" id="UP000236745">
    <property type="component" value="Unassembled WGS sequence"/>
</dbReference>
<evidence type="ECO:0000313" key="2">
    <source>
        <dbReference type="Proteomes" id="UP000236745"/>
    </source>
</evidence>
<dbReference type="Pfam" id="PF14559">
    <property type="entry name" value="TPR_19"/>
    <property type="match status" value="1"/>
</dbReference>
<dbReference type="AlphaFoldDB" id="A0A1H6CHG5"/>
<accession>A0A1H6CHG5</accession>